<dbReference type="PATRIC" id="fig|1618571.3.peg.262"/>
<dbReference type="Proteomes" id="UP000033944">
    <property type="component" value="Unassembled WGS sequence"/>
</dbReference>
<dbReference type="AlphaFoldDB" id="A0A0G0PDU3"/>
<feature type="domain" description="S1 motif" evidence="4">
    <location>
        <begin position="18"/>
        <end position="85"/>
    </location>
</feature>
<dbReference type="EMBL" id="LBVN01000006">
    <property type="protein sequence ID" value="KKQ87456.1"/>
    <property type="molecule type" value="Genomic_DNA"/>
</dbReference>
<dbReference type="SMART" id="SM00316">
    <property type="entry name" value="S1"/>
    <property type="match status" value="4"/>
</dbReference>
<dbReference type="PRINTS" id="PR00681">
    <property type="entry name" value="RIBOSOMALS1"/>
</dbReference>
<accession>A0A0G0PDU3</accession>
<dbReference type="InterPro" id="IPR035104">
    <property type="entry name" value="Ribosomal_protein_S1-like"/>
</dbReference>
<evidence type="ECO:0000256" key="3">
    <source>
        <dbReference type="ARBA" id="ARBA00023274"/>
    </source>
</evidence>
<dbReference type="PANTHER" id="PTHR10724">
    <property type="entry name" value="30S RIBOSOMAL PROTEIN S1"/>
    <property type="match status" value="1"/>
</dbReference>
<evidence type="ECO:0000259" key="4">
    <source>
        <dbReference type="PROSITE" id="PS50126"/>
    </source>
</evidence>
<evidence type="ECO:0000256" key="2">
    <source>
        <dbReference type="ARBA" id="ARBA00022980"/>
    </source>
</evidence>
<evidence type="ECO:0000313" key="5">
    <source>
        <dbReference type="EMBL" id="KKQ87456.1"/>
    </source>
</evidence>
<feature type="domain" description="S1 motif" evidence="4">
    <location>
        <begin position="282"/>
        <end position="345"/>
    </location>
</feature>
<dbReference type="InterPro" id="IPR050437">
    <property type="entry name" value="Ribos_protein_bS1-like"/>
</dbReference>
<dbReference type="GO" id="GO:0006412">
    <property type="term" value="P:translation"/>
    <property type="evidence" value="ECO:0007669"/>
    <property type="project" value="TreeGrafter"/>
</dbReference>
<dbReference type="SUPFAM" id="SSF50249">
    <property type="entry name" value="Nucleic acid-binding proteins"/>
    <property type="match status" value="4"/>
</dbReference>
<gene>
    <name evidence="5" type="ORF">UT10_C0006G0014</name>
</gene>
<dbReference type="Pfam" id="PF00575">
    <property type="entry name" value="S1"/>
    <property type="match status" value="4"/>
</dbReference>
<keyword evidence="2 5" id="KW-0689">Ribosomal protein</keyword>
<name>A0A0G0PDU3_9BACT</name>
<dbReference type="GO" id="GO:0003729">
    <property type="term" value="F:mRNA binding"/>
    <property type="evidence" value="ECO:0007669"/>
    <property type="project" value="TreeGrafter"/>
</dbReference>
<evidence type="ECO:0000256" key="1">
    <source>
        <dbReference type="ARBA" id="ARBA00006767"/>
    </source>
</evidence>
<comment type="caution">
    <text evidence="5">The sequence shown here is derived from an EMBL/GenBank/DDBJ whole genome shotgun (WGS) entry which is preliminary data.</text>
</comment>
<dbReference type="GO" id="GO:0003735">
    <property type="term" value="F:structural constituent of ribosome"/>
    <property type="evidence" value="ECO:0007669"/>
    <property type="project" value="TreeGrafter"/>
</dbReference>
<keyword evidence="3" id="KW-0687">Ribonucleoprotein</keyword>
<dbReference type="InterPro" id="IPR012340">
    <property type="entry name" value="NA-bd_OB-fold"/>
</dbReference>
<reference evidence="5 6" key="1">
    <citation type="journal article" date="2015" name="Nature">
        <title>rRNA introns, odd ribosomes, and small enigmatic genomes across a large radiation of phyla.</title>
        <authorList>
            <person name="Brown C.T."/>
            <person name="Hug L.A."/>
            <person name="Thomas B.C."/>
            <person name="Sharon I."/>
            <person name="Castelle C.J."/>
            <person name="Singh A."/>
            <person name="Wilkins M.J."/>
            <person name="Williams K.H."/>
            <person name="Banfield J.F."/>
        </authorList>
    </citation>
    <scope>NUCLEOTIDE SEQUENCE [LARGE SCALE GENOMIC DNA]</scope>
</reference>
<organism evidence="5 6">
    <name type="scientific">Candidatus Woesebacteria bacterium GW2011_GWB1_38_8b</name>
    <dbReference type="NCBI Taxonomy" id="1618571"/>
    <lineage>
        <taxon>Bacteria</taxon>
        <taxon>Candidatus Woeseibacteriota</taxon>
    </lineage>
</organism>
<dbReference type="PANTHER" id="PTHR10724:SF7">
    <property type="entry name" value="SMALL RIBOSOMAL SUBUNIT PROTEIN BS1C"/>
    <property type="match status" value="1"/>
</dbReference>
<proteinExistence type="inferred from homology"/>
<sequence length="354" mass="39036">MEGLLSKYSKNFKSFNKGEKISGTVLEISPNRVIVDIGGKSEGLVAEKAFKEAEEYIKSLKVGDTVDAAVIIPETRDGFTILSFRKAKFDTLWEILLRSRDDGLPLTVEGKNVTNSGIMVEVKGLSGFIPNSQLGKDALENAENLIGKKFQAVVIDVDREDNKVILSEKEVSEKDELALARRAIEETEEGETFEGQVASIYDFGVFVKIEKKTKEGEMVPLEGLVHISELSWEKTRRSDDAVSIGETVKVKVIGKTKGKLALSIKQATANPWDTIAEKYPKDKRVTGEITRHSDFGVFVALEPGVEGLVHITKIPPATSYERGDKVDVYIEEVDAENKKISLGLILTSKPVGYK</sequence>
<comment type="similarity">
    <text evidence="1">Belongs to the bacterial ribosomal protein bS1 family.</text>
</comment>
<protein>
    <submittedName>
        <fullName evidence="5">30S ribosomal protein S1</fullName>
    </submittedName>
</protein>
<dbReference type="PROSITE" id="PS50126">
    <property type="entry name" value="S1"/>
    <property type="match status" value="4"/>
</dbReference>
<feature type="domain" description="S1 motif" evidence="4">
    <location>
        <begin position="103"/>
        <end position="169"/>
    </location>
</feature>
<dbReference type="CDD" id="cd04465">
    <property type="entry name" value="S1_RPS1_repeat_ec2_hs2"/>
    <property type="match status" value="1"/>
</dbReference>
<dbReference type="Gene3D" id="2.40.50.140">
    <property type="entry name" value="Nucleic acid-binding proteins"/>
    <property type="match status" value="4"/>
</dbReference>
<dbReference type="GO" id="GO:0005840">
    <property type="term" value="C:ribosome"/>
    <property type="evidence" value="ECO:0007669"/>
    <property type="project" value="UniProtKB-KW"/>
</dbReference>
<evidence type="ECO:0000313" key="6">
    <source>
        <dbReference type="Proteomes" id="UP000033944"/>
    </source>
</evidence>
<feature type="domain" description="S1 motif" evidence="4">
    <location>
        <begin position="190"/>
        <end position="265"/>
    </location>
</feature>
<dbReference type="InterPro" id="IPR003029">
    <property type="entry name" value="S1_domain"/>
</dbReference>